<dbReference type="Proteomes" id="UP001499843">
    <property type="component" value="Unassembled WGS sequence"/>
</dbReference>
<reference evidence="6 7" key="1">
    <citation type="journal article" date="2019" name="Int. J. Syst. Evol. Microbiol.">
        <title>The Global Catalogue of Microorganisms (GCM) 10K type strain sequencing project: providing services to taxonomists for standard genome sequencing and annotation.</title>
        <authorList>
            <consortium name="The Broad Institute Genomics Platform"/>
            <consortium name="The Broad Institute Genome Sequencing Center for Infectious Disease"/>
            <person name="Wu L."/>
            <person name="Ma J."/>
        </authorList>
    </citation>
    <scope>NUCLEOTIDE SEQUENCE [LARGE SCALE GENOMIC DNA]</scope>
    <source>
        <strain evidence="6 7">JCM 16114</strain>
    </source>
</reference>
<keyword evidence="1" id="KW-0813">Transport</keyword>
<dbReference type="InterPro" id="IPR017871">
    <property type="entry name" value="ABC_transporter-like_CS"/>
</dbReference>
<evidence type="ECO:0000256" key="1">
    <source>
        <dbReference type="ARBA" id="ARBA00022448"/>
    </source>
</evidence>
<dbReference type="CDD" id="cd03216">
    <property type="entry name" value="ABC_Carb_Monos_I"/>
    <property type="match status" value="1"/>
</dbReference>
<dbReference type="PANTHER" id="PTHR43790">
    <property type="entry name" value="CARBOHYDRATE TRANSPORT ATP-BINDING PROTEIN MG119-RELATED"/>
    <property type="match status" value="1"/>
</dbReference>
<dbReference type="PROSITE" id="PS00211">
    <property type="entry name" value="ABC_TRANSPORTER_1"/>
    <property type="match status" value="1"/>
</dbReference>
<keyword evidence="3" id="KW-0547">Nucleotide-binding</keyword>
<dbReference type="EMBL" id="BAAAQX010000041">
    <property type="protein sequence ID" value="GAA2214514.1"/>
    <property type="molecule type" value="Genomic_DNA"/>
</dbReference>
<evidence type="ECO:0000256" key="3">
    <source>
        <dbReference type="ARBA" id="ARBA00022741"/>
    </source>
</evidence>
<proteinExistence type="predicted"/>
<dbReference type="Pfam" id="PF00005">
    <property type="entry name" value="ABC_tran"/>
    <property type="match status" value="2"/>
</dbReference>
<keyword evidence="7" id="KW-1185">Reference proteome</keyword>
<gene>
    <name evidence="6" type="ORF">GCM10009850_099790</name>
</gene>
<dbReference type="PROSITE" id="PS50893">
    <property type="entry name" value="ABC_TRANSPORTER_2"/>
    <property type="match status" value="2"/>
</dbReference>
<name>A0ABN3CYB9_9ACTN</name>
<keyword evidence="4 6" id="KW-0067">ATP-binding</keyword>
<feature type="domain" description="ABC transporter" evidence="5">
    <location>
        <begin position="4"/>
        <end position="239"/>
    </location>
</feature>
<dbReference type="SUPFAM" id="SSF52540">
    <property type="entry name" value="P-loop containing nucleoside triphosphate hydrolases"/>
    <property type="match status" value="2"/>
</dbReference>
<dbReference type="GO" id="GO:0005524">
    <property type="term" value="F:ATP binding"/>
    <property type="evidence" value="ECO:0007669"/>
    <property type="project" value="UniProtKB-KW"/>
</dbReference>
<sequence>MAALELRGITKRFPGVLANDGISLTVPAGQVHALIGENGAGKSTLMSILYGLLRPDAGHILLDGAERTFASSQDAIRAGLGMVFQSFKLFEEHTVVENVVFGAEPRRGWLLDRRRARREVAGISRTFGFDLPLDALVRDLPVGVRQRVEIVKALYRRAEVLILDEPTAVLTPQEAEALFAVLRSLAASGRSVIFITHKLEEVMAVADRVTVLRDGRVVATHDVARTSPRKISAEMTGREVTFAERRAPRAPGRVVLEVSGLRAAAGDGTRLDGVSFQVRAGEIAGIAGVAGNGQDVLAAALAGHAAVTGGTVTLLGHDVTRAGNAARRAAGLGHIPEDRNRDGTAAQGDAIVNLAIGYHREPPLLRSGRLRSRELRAHAERLIGRFGVRIASPGTAVGTLSGGNAQKLVVARELGRPTDFLLAEQPTRGVDIGSIEAIHAELDAYRARGGAVLLISSELSEIRNLCDRVLVMFEGRLTADLRTDDVTDTGLGLLMTGLSADDHQGAPS</sequence>
<keyword evidence="2" id="KW-0677">Repeat</keyword>
<dbReference type="Gene3D" id="3.40.50.300">
    <property type="entry name" value="P-loop containing nucleotide triphosphate hydrolases"/>
    <property type="match status" value="2"/>
</dbReference>
<evidence type="ECO:0000313" key="6">
    <source>
        <dbReference type="EMBL" id="GAA2214514.1"/>
    </source>
</evidence>
<dbReference type="InterPro" id="IPR027417">
    <property type="entry name" value="P-loop_NTPase"/>
</dbReference>
<evidence type="ECO:0000256" key="4">
    <source>
        <dbReference type="ARBA" id="ARBA00022840"/>
    </source>
</evidence>
<dbReference type="PANTHER" id="PTHR43790:SF9">
    <property type="entry name" value="GALACTOFURANOSE TRANSPORTER ATP-BINDING PROTEIN YTFR"/>
    <property type="match status" value="1"/>
</dbReference>
<evidence type="ECO:0000313" key="7">
    <source>
        <dbReference type="Proteomes" id="UP001499843"/>
    </source>
</evidence>
<evidence type="ECO:0000256" key="2">
    <source>
        <dbReference type="ARBA" id="ARBA00022737"/>
    </source>
</evidence>
<dbReference type="InterPro" id="IPR003439">
    <property type="entry name" value="ABC_transporter-like_ATP-bd"/>
</dbReference>
<dbReference type="RefSeq" id="WP_344492194.1">
    <property type="nucleotide sequence ID" value="NZ_BAAAQX010000041.1"/>
</dbReference>
<accession>A0ABN3CYB9</accession>
<comment type="caution">
    <text evidence="6">The sequence shown here is derived from an EMBL/GenBank/DDBJ whole genome shotgun (WGS) entry which is preliminary data.</text>
</comment>
<dbReference type="CDD" id="cd03215">
    <property type="entry name" value="ABC_Carb_Monos_II"/>
    <property type="match status" value="1"/>
</dbReference>
<organism evidence="6 7">
    <name type="scientific">Nonomuraea monospora</name>
    <dbReference type="NCBI Taxonomy" id="568818"/>
    <lineage>
        <taxon>Bacteria</taxon>
        <taxon>Bacillati</taxon>
        <taxon>Actinomycetota</taxon>
        <taxon>Actinomycetes</taxon>
        <taxon>Streptosporangiales</taxon>
        <taxon>Streptosporangiaceae</taxon>
        <taxon>Nonomuraea</taxon>
    </lineage>
</organism>
<evidence type="ECO:0000259" key="5">
    <source>
        <dbReference type="PROSITE" id="PS50893"/>
    </source>
</evidence>
<dbReference type="SMART" id="SM00382">
    <property type="entry name" value="AAA"/>
    <property type="match status" value="2"/>
</dbReference>
<dbReference type="InterPro" id="IPR050107">
    <property type="entry name" value="ABC_carbohydrate_import_ATPase"/>
</dbReference>
<feature type="domain" description="ABC transporter" evidence="5">
    <location>
        <begin position="256"/>
        <end position="499"/>
    </location>
</feature>
<dbReference type="InterPro" id="IPR003593">
    <property type="entry name" value="AAA+_ATPase"/>
</dbReference>
<protein>
    <submittedName>
        <fullName evidence="6">ABC transporter ATP-binding protein</fullName>
    </submittedName>
</protein>